<evidence type="ECO:0000256" key="1">
    <source>
        <dbReference type="ARBA" id="ARBA00006739"/>
    </source>
</evidence>
<dbReference type="PANTHER" id="PTHR43685:SF5">
    <property type="entry name" value="GLYCOSYLTRANSFERASE EPSE-RELATED"/>
    <property type="match status" value="1"/>
</dbReference>
<evidence type="ECO:0000259" key="4">
    <source>
        <dbReference type="Pfam" id="PF00535"/>
    </source>
</evidence>
<dbReference type="RefSeq" id="WP_051487579.1">
    <property type="nucleotide sequence ID" value="NZ_AQQW01000004.1"/>
</dbReference>
<proteinExistence type="inferred from homology"/>
<accession>W4HKD3</accession>
<dbReference type="EMBL" id="AQQW01000004">
    <property type="protein sequence ID" value="ETW13202.1"/>
    <property type="molecule type" value="Genomic_DNA"/>
</dbReference>
<keyword evidence="2" id="KW-0328">Glycosyltransferase</keyword>
<dbReference type="STRING" id="1379903.ATO8_08321"/>
<sequence>MTNRTMTPDHDGRLVSIGLPVYNGADYVAEAIDCLRRQTHGNIEIIISDNCSTDDTPAICEQVARQDPRIRYSRTDRNLGAAGNFNRVARLARGPFFAWANHDDRWADSYIEQCLEALDDRRDAVLAYARSEKIDETGRTLLSLNANLRLGAERPSDRLRRYHDHFIAVDRRRGWGREPIEGFWIPVYGLVRTEALMRTPLIRDFISSDTVLIEDLLLLGAFVEIDEVLFYKRDHQDRSMRDSESYDARAEWFTGRAPSRLLMPRWRMIAARLGSAARLPQSTGQKLACLAEVLSFYVRRRSETNALVKEILANAERLLRRGDQNARVFEKW</sequence>
<dbReference type="Proteomes" id="UP000019063">
    <property type="component" value="Unassembled WGS sequence"/>
</dbReference>
<feature type="domain" description="Glycosyltransferase 2-like" evidence="4">
    <location>
        <begin position="16"/>
        <end position="148"/>
    </location>
</feature>
<keyword evidence="6" id="KW-1185">Reference proteome</keyword>
<dbReference type="InterPro" id="IPR050834">
    <property type="entry name" value="Glycosyltransf_2"/>
</dbReference>
<evidence type="ECO:0000256" key="3">
    <source>
        <dbReference type="ARBA" id="ARBA00022679"/>
    </source>
</evidence>
<evidence type="ECO:0000313" key="6">
    <source>
        <dbReference type="Proteomes" id="UP000019063"/>
    </source>
</evidence>
<dbReference type="Pfam" id="PF00535">
    <property type="entry name" value="Glycos_transf_2"/>
    <property type="match status" value="1"/>
</dbReference>
<dbReference type="CDD" id="cd00761">
    <property type="entry name" value="Glyco_tranf_GTA_type"/>
    <property type="match status" value="1"/>
</dbReference>
<organism evidence="5 6">
    <name type="scientific">Roseivivax marinus</name>
    <dbReference type="NCBI Taxonomy" id="1379903"/>
    <lineage>
        <taxon>Bacteria</taxon>
        <taxon>Pseudomonadati</taxon>
        <taxon>Pseudomonadota</taxon>
        <taxon>Alphaproteobacteria</taxon>
        <taxon>Rhodobacterales</taxon>
        <taxon>Roseobacteraceae</taxon>
        <taxon>Roseivivax</taxon>
    </lineage>
</organism>
<dbReference type="InterPro" id="IPR029044">
    <property type="entry name" value="Nucleotide-diphossugar_trans"/>
</dbReference>
<dbReference type="Gene3D" id="3.90.550.10">
    <property type="entry name" value="Spore Coat Polysaccharide Biosynthesis Protein SpsA, Chain A"/>
    <property type="match status" value="1"/>
</dbReference>
<evidence type="ECO:0000313" key="5">
    <source>
        <dbReference type="EMBL" id="ETW13202.1"/>
    </source>
</evidence>
<evidence type="ECO:0000256" key="2">
    <source>
        <dbReference type="ARBA" id="ARBA00022676"/>
    </source>
</evidence>
<keyword evidence="3 5" id="KW-0808">Transferase</keyword>
<dbReference type="eggNOG" id="COG0463">
    <property type="taxonomic scope" value="Bacteria"/>
</dbReference>
<gene>
    <name evidence="5" type="ORF">ATO8_08321</name>
</gene>
<dbReference type="PANTHER" id="PTHR43685">
    <property type="entry name" value="GLYCOSYLTRANSFERASE"/>
    <property type="match status" value="1"/>
</dbReference>
<dbReference type="GO" id="GO:0016757">
    <property type="term" value="F:glycosyltransferase activity"/>
    <property type="evidence" value="ECO:0007669"/>
    <property type="project" value="UniProtKB-KW"/>
</dbReference>
<dbReference type="AlphaFoldDB" id="W4HKD3"/>
<comment type="similarity">
    <text evidence="1">Belongs to the glycosyltransferase 2 family.</text>
</comment>
<dbReference type="SUPFAM" id="SSF53448">
    <property type="entry name" value="Nucleotide-diphospho-sugar transferases"/>
    <property type="match status" value="1"/>
</dbReference>
<comment type="caution">
    <text evidence="5">The sequence shown here is derived from an EMBL/GenBank/DDBJ whole genome shotgun (WGS) entry which is preliminary data.</text>
</comment>
<reference evidence="5 6" key="1">
    <citation type="journal article" date="2014" name="Antonie Van Leeuwenhoek">
        <title>Roseivivax atlanticus sp. nov., isolated from surface seawater of the Atlantic Ocean.</title>
        <authorList>
            <person name="Li G."/>
            <person name="Lai Q."/>
            <person name="Liu X."/>
            <person name="Sun F."/>
            <person name="Shao Z."/>
        </authorList>
    </citation>
    <scope>NUCLEOTIDE SEQUENCE [LARGE SCALE GENOMIC DNA]</scope>
    <source>
        <strain evidence="5 6">22II-s10s</strain>
    </source>
</reference>
<name>W4HKD3_9RHOB</name>
<protein>
    <submittedName>
        <fullName evidence="5">Family 2 glycosyl transferase</fullName>
    </submittedName>
</protein>
<dbReference type="InterPro" id="IPR001173">
    <property type="entry name" value="Glyco_trans_2-like"/>
</dbReference>